<dbReference type="OrthoDB" id="18797at2759"/>
<comment type="caution">
    <text evidence="2">The sequence shown here is derived from an EMBL/GenBank/DDBJ whole genome shotgun (WGS) entry which is preliminary data.</text>
</comment>
<evidence type="ECO:0000313" key="3">
    <source>
        <dbReference type="Proteomes" id="UP001165082"/>
    </source>
</evidence>
<dbReference type="AlphaFoldDB" id="A0A9W7DT23"/>
<keyword evidence="3" id="KW-1185">Reference proteome</keyword>
<accession>A0A9W7DT23</accession>
<protein>
    <recommendedName>
        <fullName evidence="1">Calcineurin-like phosphoesterase domain-containing protein</fullName>
    </recommendedName>
</protein>
<dbReference type="Gene3D" id="3.60.21.10">
    <property type="match status" value="1"/>
</dbReference>
<organism evidence="2 3">
    <name type="scientific">Triparma retinervis</name>
    <dbReference type="NCBI Taxonomy" id="2557542"/>
    <lineage>
        <taxon>Eukaryota</taxon>
        <taxon>Sar</taxon>
        <taxon>Stramenopiles</taxon>
        <taxon>Ochrophyta</taxon>
        <taxon>Bolidophyceae</taxon>
        <taxon>Parmales</taxon>
        <taxon>Triparmaceae</taxon>
        <taxon>Triparma</taxon>
    </lineage>
</organism>
<reference evidence="2" key="1">
    <citation type="submission" date="2022-07" db="EMBL/GenBank/DDBJ databases">
        <title>Genome analysis of Parmales, a sister group of diatoms, reveals the evolutionary specialization of diatoms from phago-mixotrophs to photoautotrophs.</title>
        <authorList>
            <person name="Ban H."/>
            <person name="Sato S."/>
            <person name="Yoshikawa S."/>
            <person name="Kazumasa Y."/>
            <person name="Nakamura Y."/>
            <person name="Ichinomiya M."/>
            <person name="Saitoh K."/>
            <person name="Sato N."/>
            <person name="Blanc-Mathieu R."/>
            <person name="Endo H."/>
            <person name="Kuwata A."/>
            <person name="Ogata H."/>
        </authorList>
    </citation>
    <scope>NUCLEOTIDE SEQUENCE</scope>
</reference>
<dbReference type="GO" id="GO:0016787">
    <property type="term" value="F:hydrolase activity"/>
    <property type="evidence" value="ECO:0007669"/>
    <property type="project" value="InterPro"/>
</dbReference>
<feature type="non-terminal residue" evidence="2">
    <location>
        <position position="1"/>
    </location>
</feature>
<sequence>ISAGRARVDNYLLFSDLHVSPSTLPQCLSCLSHLSAVASTRPSTAILFLGDFYHTRGSLDVRCLNAVFPVMKKIAEANQVIMIPGNHDIVDLHTRQTSLDIFSTLPNCTVVKNPSKLHNAGLIPYLRSGISAPLASLACDPSVDTMFIHDSVVGGLLSGSARSASGIHPGAWGGWGGKVWAGHFHRPQDGVGGGRVAYVGSPYQVTAGEAGERKRFVWLDGGFKYDGEVELPRFGREYHEGMGGVGRAVEGDVVKVTVEEGGEGGEDIQEAREICEDSGAAEAEAGPIFGGEVEEEALRVVANVEGGGDTQARGKLEFGEVEIEGFASFKGR</sequence>
<proteinExistence type="predicted"/>
<dbReference type="SUPFAM" id="SSF56300">
    <property type="entry name" value="Metallo-dependent phosphatases"/>
    <property type="match status" value="1"/>
</dbReference>
<dbReference type="InterPro" id="IPR029052">
    <property type="entry name" value="Metallo-depent_PP-like"/>
</dbReference>
<feature type="domain" description="Calcineurin-like phosphoesterase" evidence="1">
    <location>
        <begin position="12"/>
        <end position="114"/>
    </location>
</feature>
<evidence type="ECO:0000259" key="1">
    <source>
        <dbReference type="Pfam" id="PF00149"/>
    </source>
</evidence>
<dbReference type="Pfam" id="PF00149">
    <property type="entry name" value="Metallophos"/>
    <property type="match status" value="1"/>
</dbReference>
<name>A0A9W7DT23_9STRA</name>
<dbReference type="InterPro" id="IPR004843">
    <property type="entry name" value="Calcineurin-like_PHP"/>
</dbReference>
<evidence type="ECO:0000313" key="2">
    <source>
        <dbReference type="EMBL" id="GMH49708.1"/>
    </source>
</evidence>
<gene>
    <name evidence="2" type="ORF">TrRE_jg7430</name>
</gene>
<dbReference type="EMBL" id="BRXZ01001920">
    <property type="protein sequence ID" value="GMH49708.1"/>
    <property type="molecule type" value="Genomic_DNA"/>
</dbReference>
<dbReference type="Proteomes" id="UP001165082">
    <property type="component" value="Unassembled WGS sequence"/>
</dbReference>